<dbReference type="Proteomes" id="UP001374584">
    <property type="component" value="Unassembled WGS sequence"/>
</dbReference>
<keyword evidence="1" id="KW-1133">Transmembrane helix</keyword>
<protein>
    <submittedName>
        <fullName evidence="2">Uncharacterized protein</fullName>
    </submittedName>
</protein>
<feature type="transmembrane region" description="Helical" evidence="1">
    <location>
        <begin position="39"/>
        <end position="64"/>
    </location>
</feature>
<gene>
    <name evidence="2" type="ORF">VNO80_09243</name>
</gene>
<comment type="caution">
    <text evidence="2">The sequence shown here is derived from an EMBL/GenBank/DDBJ whole genome shotgun (WGS) entry which is preliminary data.</text>
</comment>
<feature type="transmembrane region" description="Helical" evidence="1">
    <location>
        <begin position="12"/>
        <end position="33"/>
    </location>
</feature>
<reference evidence="2 3" key="1">
    <citation type="submission" date="2024-01" db="EMBL/GenBank/DDBJ databases">
        <title>The genomes of 5 underutilized Papilionoideae crops provide insights into root nodulation and disease resistanc.</title>
        <authorList>
            <person name="Jiang F."/>
        </authorList>
    </citation>
    <scope>NUCLEOTIDE SEQUENCE [LARGE SCALE GENOMIC DNA]</scope>
    <source>
        <strain evidence="2">JINMINGXINNONG_FW02</strain>
        <tissue evidence="2">Leaves</tissue>
    </source>
</reference>
<accession>A0AAN9RDI2</accession>
<dbReference type="EMBL" id="JAYMYR010000004">
    <property type="protein sequence ID" value="KAK7367234.1"/>
    <property type="molecule type" value="Genomic_DNA"/>
</dbReference>
<keyword evidence="1" id="KW-0812">Transmembrane</keyword>
<sequence>MYSCSGSVLFCLYLLVCRPGYLAIIKLTIAVAVEHQRKYSIHLIACTGGAASLISCWALASLHLNTLKGLNMKWYTTLCHVKQPVAVSKATNGSFGNLEKKNRVLHLKEKRLLQRANVTVGPRSNF</sequence>
<keyword evidence="1" id="KW-0472">Membrane</keyword>
<evidence type="ECO:0000313" key="2">
    <source>
        <dbReference type="EMBL" id="KAK7367234.1"/>
    </source>
</evidence>
<proteinExistence type="predicted"/>
<dbReference type="AlphaFoldDB" id="A0AAN9RDI2"/>
<name>A0AAN9RDI2_PHACN</name>
<keyword evidence="3" id="KW-1185">Reference proteome</keyword>
<organism evidence="2 3">
    <name type="scientific">Phaseolus coccineus</name>
    <name type="common">Scarlet runner bean</name>
    <name type="synonym">Phaseolus multiflorus</name>
    <dbReference type="NCBI Taxonomy" id="3886"/>
    <lineage>
        <taxon>Eukaryota</taxon>
        <taxon>Viridiplantae</taxon>
        <taxon>Streptophyta</taxon>
        <taxon>Embryophyta</taxon>
        <taxon>Tracheophyta</taxon>
        <taxon>Spermatophyta</taxon>
        <taxon>Magnoliopsida</taxon>
        <taxon>eudicotyledons</taxon>
        <taxon>Gunneridae</taxon>
        <taxon>Pentapetalae</taxon>
        <taxon>rosids</taxon>
        <taxon>fabids</taxon>
        <taxon>Fabales</taxon>
        <taxon>Fabaceae</taxon>
        <taxon>Papilionoideae</taxon>
        <taxon>50 kb inversion clade</taxon>
        <taxon>NPAAA clade</taxon>
        <taxon>indigoferoid/millettioid clade</taxon>
        <taxon>Phaseoleae</taxon>
        <taxon>Phaseolus</taxon>
    </lineage>
</organism>
<evidence type="ECO:0000256" key="1">
    <source>
        <dbReference type="SAM" id="Phobius"/>
    </source>
</evidence>
<evidence type="ECO:0000313" key="3">
    <source>
        <dbReference type="Proteomes" id="UP001374584"/>
    </source>
</evidence>